<gene>
    <name evidence="1" type="ORF">C2S53_007943</name>
</gene>
<organism evidence="1 2">
    <name type="scientific">Perilla frutescens var. hirtella</name>
    <name type="common">Perilla citriodora</name>
    <name type="synonym">Perilla setoyensis</name>
    <dbReference type="NCBI Taxonomy" id="608512"/>
    <lineage>
        <taxon>Eukaryota</taxon>
        <taxon>Viridiplantae</taxon>
        <taxon>Streptophyta</taxon>
        <taxon>Embryophyta</taxon>
        <taxon>Tracheophyta</taxon>
        <taxon>Spermatophyta</taxon>
        <taxon>Magnoliopsida</taxon>
        <taxon>eudicotyledons</taxon>
        <taxon>Gunneridae</taxon>
        <taxon>Pentapetalae</taxon>
        <taxon>asterids</taxon>
        <taxon>lamiids</taxon>
        <taxon>Lamiales</taxon>
        <taxon>Lamiaceae</taxon>
        <taxon>Nepetoideae</taxon>
        <taxon>Elsholtzieae</taxon>
        <taxon>Perilla</taxon>
    </lineage>
</organism>
<protein>
    <submittedName>
        <fullName evidence="1">Uncharacterized protein</fullName>
    </submittedName>
</protein>
<dbReference type="Proteomes" id="UP001190926">
    <property type="component" value="Unassembled WGS sequence"/>
</dbReference>
<evidence type="ECO:0000313" key="1">
    <source>
        <dbReference type="EMBL" id="KAH6829245.1"/>
    </source>
</evidence>
<dbReference type="Gene3D" id="1.10.287.950">
    <property type="entry name" value="Methyl-accepting chemotaxis protein"/>
    <property type="match status" value="1"/>
</dbReference>
<keyword evidence="2" id="KW-1185">Reference proteome</keyword>
<proteinExistence type="predicted"/>
<reference evidence="1 2" key="1">
    <citation type="journal article" date="2021" name="Nat. Commun.">
        <title>Incipient diploidization of the medicinal plant Perilla within 10,000 years.</title>
        <authorList>
            <person name="Zhang Y."/>
            <person name="Shen Q."/>
            <person name="Leng L."/>
            <person name="Zhang D."/>
            <person name="Chen S."/>
            <person name="Shi Y."/>
            <person name="Ning Z."/>
            <person name="Chen S."/>
        </authorList>
    </citation>
    <scope>NUCLEOTIDE SEQUENCE [LARGE SCALE GENOMIC DNA]</scope>
    <source>
        <strain evidence="2">cv. PC099</strain>
    </source>
</reference>
<dbReference type="EMBL" id="SDAM02000109">
    <property type="protein sequence ID" value="KAH6829245.1"/>
    <property type="molecule type" value="Genomic_DNA"/>
</dbReference>
<accession>A0AAD4J9V8</accession>
<name>A0AAD4J9V8_PERFH</name>
<dbReference type="PANTHER" id="PTHR33735">
    <property type="entry name" value="EXPRESSED PROTEIN"/>
    <property type="match status" value="1"/>
</dbReference>
<comment type="caution">
    <text evidence="1">The sequence shown here is derived from an EMBL/GenBank/DDBJ whole genome shotgun (WGS) entry which is preliminary data.</text>
</comment>
<dbReference type="PANTHER" id="PTHR33735:SF26">
    <property type="entry name" value="PTERIN-BINDING DOMAIN-CONTAINING PROTEIN"/>
    <property type="match status" value="1"/>
</dbReference>
<evidence type="ECO:0000313" key="2">
    <source>
        <dbReference type="Proteomes" id="UP001190926"/>
    </source>
</evidence>
<sequence length="197" mass="21515">MATSSSPPIPITVLLNSKNTLKHKNFNDVQCLFLRQSNFQRISSTRPSNKDLVVRRATPEAAGDILSSFPLNSIPGFADHPWVVGICGLLVGVPLMIQRLVAFTKQIDVAAQTMENIADTVEKVADSVDKAAEEFKEGLPEGRLKQAVAFVEDLAEDTSDTADKVGDIMDKVGQIDDKLEEFLDKNFKGNAKSKPES</sequence>
<dbReference type="AlphaFoldDB" id="A0AAD4J9V8"/>